<proteinExistence type="predicted"/>
<dbReference type="Proteomes" id="UP000035661">
    <property type="component" value="Chromosome"/>
</dbReference>
<evidence type="ECO:0000256" key="1">
    <source>
        <dbReference type="SAM" id="Phobius"/>
    </source>
</evidence>
<dbReference type="STRING" id="315358.SERIO_v1c04070"/>
<sequence>MKNFWGKLKTKFLFHKRPYTIKTLIQICLIPIYAALVFALKEAMAFLPNIEPVTLLILFAGVYFPFYMSFSISLIFCFLDGLYWGFNLSWFLPYLIIWPLLAVIGRVCRPVILKWWWTFIIIAGLFGLLFGFVFAVINWLVVVIIGNQINGGQSFALIAWWLNGLSYDGIHCAGNIMMAGVLFYPLTRLWVNHLQYYLFYEDDKRIISYNIFSKKTQAKLETTSSFEMKPLEPLSENEKIQER</sequence>
<reference evidence="2 3" key="1">
    <citation type="journal article" date="2015" name="Genome Biol. Evol.">
        <title>Found and Lost: The Fates of Horizontally Acquired Genes in Arthropod-Symbiotic Spiroplasma.</title>
        <authorList>
            <person name="Lo W.S."/>
            <person name="Gasparich G.E."/>
            <person name="Kuo C.H."/>
        </authorList>
    </citation>
    <scope>NUCLEOTIDE SEQUENCE [LARGE SCALE GENOMIC DNA]</scope>
    <source>
        <strain evidence="3">TDA-040725-5</strain>
    </source>
</reference>
<dbReference type="EMBL" id="CP011856">
    <property type="protein sequence ID" value="AKM53986.1"/>
    <property type="molecule type" value="Genomic_DNA"/>
</dbReference>
<dbReference type="PATRIC" id="fig|743698.3.peg.407"/>
<evidence type="ECO:0000313" key="3">
    <source>
        <dbReference type="Proteomes" id="UP000035661"/>
    </source>
</evidence>
<keyword evidence="1" id="KW-0472">Membrane</keyword>
<accession>A0A0H3XJG4</accession>
<name>A0A0H3XJG4_9MOLU</name>
<reference evidence="3" key="2">
    <citation type="submission" date="2015-06" db="EMBL/GenBank/DDBJ databases">
        <title>Complete genome sequence of Spiroplasma eriocheiris TDA-040725-5 (DSM 21848).</title>
        <authorList>
            <person name="Lo W.-S."/>
            <person name="Kuo C.-H."/>
        </authorList>
    </citation>
    <scope>NUCLEOTIDE SEQUENCE [LARGE SCALE GENOMIC DNA]</scope>
    <source>
        <strain evidence="3">TDA-040725-5</strain>
    </source>
</reference>
<evidence type="ECO:0000313" key="2">
    <source>
        <dbReference type="EMBL" id="AKM53986.1"/>
    </source>
</evidence>
<feature type="transmembrane region" description="Helical" evidence="1">
    <location>
        <begin position="52"/>
        <end position="76"/>
    </location>
</feature>
<feature type="transmembrane region" description="Helical" evidence="1">
    <location>
        <begin position="82"/>
        <end position="104"/>
    </location>
</feature>
<feature type="transmembrane region" description="Helical" evidence="1">
    <location>
        <begin position="20"/>
        <end position="40"/>
    </location>
</feature>
<feature type="transmembrane region" description="Helical" evidence="1">
    <location>
        <begin position="116"/>
        <end position="145"/>
    </location>
</feature>
<gene>
    <name evidence="2" type="ORF">SERIO_v1c04070</name>
</gene>
<evidence type="ECO:0008006" key="4">
    <source>
        <dbReference type="Google" id="ProtNLM"/>
    </source>
</evidence>
<protein>
    <recommendedName>
        <fullName evidence="4">Transmembrane protein</fullName>
    </recommendedName>
</protein>
<dbReference type="KEGG" id="seri:SERIO_v1c04070"/>
<keyword evidence="1" id="KW-1133">Transmembrane helix</keyword>
<keyword evidence="3" id="KW-1185">Reference proteome</keyword>
<keyword evidence="1" id="KW-0812">Transmembrane</keyword>
<dbReference type="RefSeq" id="WP_047791238.1">
    <property type="nucleotide sequence ID" value="NZ_CP011856.1"/>
</dbReference>
<dbReference type="AlphaFoldDB" id="A0A0H3XJG4"/>
<organism evidence="2 3">
    <name type="scientific">Spiroplasma eriocheiris</name>
    <dbReference type="NCBI Taxonomy" id="315358"/>
    <lineage>
        <taxon>Bacteria</taxon>
        <taxon>Bacillati</taxon>
        <taxon>Mycoplasmatota</taxon>
        <taxon>Mollicutes</taxon>
        <taxon>Entomoplasmatales</taxon>
        <taxon>Spiroplasmataceae</taxon>
        <taxon>Spiroplasma</taxon>
    </lineage>
</organism>